<organism evidence="1 2">
    <name type="scientific">Echinococcus multilocularis</name>
    <name type="common">Fox tapeworm</name>
    <dbReference type="NCBI Taxonomy" id="6211"/>
    <lineage>
        <taxon>Eukaryota</taxon>
        <taxon>Metazoa</taxon>
        <taxon>Spiralia</taxon>
        <taxon>Lophotrochozoa</taxon>
        <taxon>Platyhelminthes</taxon>
        <taxon>Cestoda</taxon>
        <taxon>Eucestoda</taxon>
        <taxon>Cyclophyllidea</taxon>
        <taxon>Taeniidae</taxon>
        <taxon>Echinococcus</taxon>
    </lineage>
</organism>
<dbReference type="EMBL" id="LN902842">
    <property type="protein sequence ID" value="CDS39663.1"/>
    <property type="molecule type" value="Genomic_DNA"/>
</dbReference>
<protein>
    <submittedName>
        <fullName evidence="1">Expressed protein</fullName>
    </submittedName>
</protein>
<proteinExistence type="predicted"/>
<name>A0A068YBH4_ECHMU</name>
<keyword evidence="2" id="KW-1185">Reference proteome</keyword>
<reference evidence="1" key="2">
    <citation type="submission" date="2015-11" db="EMBL/GenBank/DDBJ databases">
        <authorList>
            <person name="Zhang Y."/>
            <person name="Guo Z."/>
        </authorList>
    </citation>
    <scope>NUCLEOTIDE SEQUENCE</scope>
</reference>
<gene>
    <name evidence="1" type="ORF">EmuJ_000720600</name>
</gene>
<dbReference type="AlphaFoldDB" id="A0A068YBH4"/>
<sequence>MATKALGVIKNVGCLYAFPSQYMCMLTYPLYNRIFTKQNAKSGNVMTRLSAYTMNSLRSDNDLLKMTEGTGSVDTVLYSTKCD</sequence>
<evidence type="ECO:0000313" key="1">
    <source>
        <dbReference type="EMBL" id="CDS39663.1"/>
    </source>
</evidence>
<evidence type="ECO:0000313" key="2">
    <source>
        <dbReference type="Proteomes" id="UP000017246"/>
    </source>
</evidence>
<reference evidence="1" key="1">
    <citation type="journal article" date="2013" name="Nature">
        <title>The genomes of four tapeworm species reveal adaptations to parasitism.</title>
        <authorList>
            <person name="Tsai I.J."/>
            <person name="Zarowiecki M."/>
            <person name="Holroyd N."/>
            <person name="Garciarrubio A."/>
            <person name="Sanchez-Flores A."/>
            <person name="Brooks K.L."/>
            <person name="Tracey A."/>
            <person name="Bobes R.J."/>
            <person name="Fragoso G."/>
            <person name="Sciutto E."/>
            <person name="Aslett M."/>
            <person name="Beasley H."/>
            <person name="Bennett H.M."/>
            <person name="Cai J."/>
            <person name="Camicia F."/>
            <person name="Clark R."/>
            <person name="Cucher M."/>
            <person name="De Silva N."/>
            <person name="Day T.A."/>
            <person name="Deplazes P."/>
            <person name="Estrada K."/>
            <person name="Fernandez C."/>
            <person name="Holland P.W."/>
            <person name="Hou J."/>
            <person name="Hu S."/>
            <person name="Huckvale T."/>
            <person name="Hung S.S."/>
            <person name="Kamenetzky L."/>
            <person name="Keane J.A."/>
            <person name="Kiss F."/>
            <person name="Koziol U."/>
            <person name="Lambert O."/>
            <person name="Liu K."/>
            <person name="Luo X."/>
            <person name="Luo Y."/>
            <person name="Macchiaroli N."/>
            <person name="Nichol S."/>
            <person name="Paps J."/>
            <person name="Parkinson J."/>
            <person name="Pouchkina-Stantcheva N."/>
            <person name="Riddiford N."/>
            <person name="Rosenzvit M."/>
            <person name="Salinas G."/>
            <person name="Wasmuth J.D."/>
            <person name="Zamanian M."/>
            <person name="Zheng Y."/>
            <person name="Cai X."/>
            <person name="Soberon X."/>
            <person name="Olson P.D."/>
            <person name="Laclette J.P."/>
            <person name="Brehm K."/>
            <person name="Berriman M."/>
            <person name="Garciarrubio A."/>
            <person name="Bobes R.J."/>
            <person name="Fragoso G."/>
            <person name="Sanchez-Flores A."/>
            <person name="Estrada K."/>
            <person name="Cevallos M.A."/>
            <person name="Morett E."/>
            <person name="Gonzalez V."/>
            <person name="Portillo T."/>
            <person name="Ochoa-Leyva A."/>
            <person name="Jose M.V."/>
            <person name="Sciutto E."/>
            <person name="Landa A."/>
            <person name="Jimenez L."/>
            <person name="Valdes V."/>
            <person name="Carrero J.C."/>
            <person name="Larralde C."/>
            <person name="Morales-Montor J."/>
            <person name="Limon-Lason J."/>
            <person name="Soberon X."/>
            <person name="Laclette J.P."/>
        </authorList>
    </citation>
    <scope>NUCLEOTIDE SEQUENCE [LARGE SCALE GENOMIC DNA]</scope>
</reference>
<dbReference type="Proteomes" id="UP000017246">
    <property type="component" value="Unassembled WGS sequence"/>
</dbReference>
<accession>A0A068YBH4</accession>